<accession>A0A7T2S7I2</accession>
<protein>
    <submittedName>
        <fullName evidence="1">Uncharacterized protein</fullName>
    </submittedName>
</protein>
<sequence length="52" mass="5783">MSQYAITHVDALHVRRRLVLSAANRADAQATVELIYGMPWFMTAVRLPGGAR</sequence>
<evidence type="ECO:0000313" key="2">
    <source>
        <dbReference type="Proteomes" id="UP000594778"/>
    </source>
</evidence>
<reference evidence="1 2" key="1">
    <citation type="submission" date="2020-12" db="EMBL/GenBank/DDBJ databases">
        <title>FDA dAtabase for Regulatory Grade micrObial Sequences (FDA-ARGOS): Supporting development and validation of Infectious Disease Dx tests.</title>
        <authorList>
            <person name="Sproer C."/>
            <person name="Gronow S."/>
            <person name="Severitt S."/>
            <person name="Schroder I."/>
            <person name="Tallon L."/>
            <person name="Sadzewicz L."/>
            <person name="Zhao X."/>
            <person name="Boylan J."/>
            <person name="Ott S."/>
            <person name="Bowen H."/>
            <person name="Vavikolanu K."/>
            <person name="Mehta A."/>
            <person name="Aluvathingal J."/>
            <person name="Nadendla S."/>
            <person name="Lowell S."/>
            <person name="Myers T."/>
            <person name="Yan Y."/>
            <person name="Sichtig H."/>
        </authorList>
    </citation>
    <scope>NUCLEOTIDE SEQUENCE [LARGE SCALE GENOMIC DNA]</scope>
    <source>
        <strain evidence="1 2">FDAARGOS_909</strain>
    </source>
</reference>
<dbReference type="Proteomes" id="UP000594778">
    <property type="component" value="Chromosome"/>
</dbReference>
<evidence type="ECO:0000313" key="1">
    <source>
        <dbReference type="EMBL" id="QPS10314.1"/>
    </source>
</evidence>
<organism evidence="1 2">
    <name type="scientific">Delftia acidovorans</name>
    <name type="common">Pseudomonas acidovorans</name>
    <name type="synonym">Comamonas acidovorans</name>
    <dbReference type="NCBI Taxonomy" id="80866"/>
    <lineage>
        <taxon>Bacteria</taxon>
        <taxon>Pseudomonadati</taxon>
        <taxon>Pseudomonadota</taxon>
        <taxon>Betaproteobacteria</taxon>
        <taxon>Burkholderiales</taxon>
        <taxon>Comamonadaceae</taxon>
        <taxon>Delftia</taxon>
    </lineage>
</organism>
<dbReference type="RefSeq" id="WP_197956866.1">
    <property type="nucleotide sequence ID" value="NZ_CP065668.1"/>
</dbReference>
<name>A0A7T2S7I2_DELAC</name>
<proteinExistence type="predicted"/>
<gene>
    <name evidence="1" type="ORF">I6G66_10085</name>
</gene>
<dbReference type="EMBL" id="CP065668">
    <property type="protein sequence ID" value="QPS10314.1"/>
    <property type="molecule type" value="Genomic_DNA"/>
</dbReference>
<dbReference type="AlphaFoldDB" id="A0A7T2S7I2"/>